<dbReference type="Gene3D" id="3.50.50.60">
    <property type="entry name" value="FAD/NAD(P)-binding domain"/>
    <property type="match status" value="1"/>
</dbReference>
<dbReference type="SUPFAM" id="SSF51905">
    <property type="entry name" value="FAD/NAD(P)-binding domain"/>
    <property type="match status" value="1"/>
</dbReference>
<protein>
    <submittedName>
        <fullName evidence="8">Pyridine nucleotide-disulfide oxidoreductase family protein</fullName>
    </submittedName>
</protein>
<dbReference type="EMBL" id="CP030760">
    <property type="protein sequence ID" value="AXA42009.1"/>
    <property type="molecule type" value="Genomic_DNA"/>
</dbReference>
<dbReference type="AlphaFoldDB" id="A0A2Z4YLS9"/>
<reference evidence="8 9" key="1">
    <citation type="submission" date="2018-07" db="EMBL/GenBank/DDBJ databases">
        <title>Rhizobium leguminosarum strain:ATCC 14479 Genome sequencing and assembly.</title>
        <authorList>
            <person name="Chakraborty R."/>
        </authorList>
    </citation>
    <scope>NUCLEOTIDE SEQUENCE [LARGE SCALE GENOMIC DNA]</scope>
    <source>
        <strain evidence="8 9">ATCC 14479</strain>
    </source>
</reference>
<dbReference type="PANTHER" id="PTHR43539">
    <property type="entry name" value="FLAVIN-BINDING MONOOXYGENASE-LIKE PROTEIN (AFU_ORTHOLOGUE AFUA_4G09220)"/>
    <property type="match status" value="1"/>
</dbReference>
<keyword evidence="4" id="KW-0285">Flavoprotein</keyword>
<keyword evidence="6" id="KW-0521">NADP</keyword>
<dbReference type="InterPro" id="IPR050982">
    <property type="entry name" value="Auxin_biosynth/cation_transpt"/>
</dbReference>
<dbReference type="Proteomes" id="UP000251166">
    <property type="component" value="Chromosome"/>
</dbReference>
<evidence type="ECO:0000256" key="5">
    <source>
        <dbReference type="ARBA" id="ARBA00022827"/>
    </source>
</evidence>
<sequence length="483" mass="53189">MTTTPDERLEELECRAHDEMARIEALGADWPALGDEDRDDFHSIVICGAGFSGLSIAFALKRRGIRSVHLIDQSEEGREGPWVTCARMQTLRSPKYLSGPDLGIPSLTLRSWYEALNGTEAWEALDKISRQDWMNYLVWFRRTVGIDVENGTMLSSINPAGGELALTLTKGDGTSRTITCRHLVMATGIDGCGGPRIPAMVKTLPKSTWTHSNEPIPIDFLEGRDVAILGGGTSSFDWAVAALETGARKVTMFARSADLPRTEVLAWTNFPGFLGHFADLPDLERWRFAHLYFNFKVPPTQEQYDRACRHPGFTMQLGCGVGELSMDGGKIRLTTANDIFHADHLLLGTGYEINFALRPELASLTEAAALWKDRFQPPQGEENAMLADHPYLGPGFELMPRHAEAGWVSRIHMFNAGALASLGPISNGVTGLKYGVPRIVGALVKALFIEDSNRYLEALAAYDEPHFDPGIDDDVTTSREVLA</sequence>
<accession>A0A2Z4YLS9</accession>
<dbReference type="InterPro" id="IPR025700">
    <property type="entry name" value="Lys/Orn_oxygenase"/>
</dbReference>
<dbReference type="PANTHER" id="PTHR43539:SF91">
    <property type="entry name" value="FAD-DEPENDENT URATE HYDROXYLASE"/>
    <property type="match status" value="1"/>
</dbReference>
<evidence type="ECO:0000256" key="6">
    <source>
        <dbReference type="ARBA" id="ARBA00022857"/>
    </source>
</evidence>
<dbReference type="RefSeq" id="WP_112906380.1">
    <property type="nucleotide sequence ID" value="NZ_CP030760.1"/>
</dbReference>
<organism evidence="8 9">
    <name type="scientific">Rhizobium leguminosarum</name>
    <dbReference type="NCBI Taxonomy" id="384"/>
    <lineage>
        <taxon>Bacteria</taxon>
        <taxon>Pseudomonadati</taxon>
        <taxon>Pseudomonadota</taxon>
        <taxon>Alphaproteobacteria</taxon>
        <taxon>Hyphomicrobiales</taxon>
        <taxon>Rhizobiaceae</taxon>
        <taxon>Rhizobium/Agrobacterium group</taxon>
        <taxon>Rhizobium</taxon>
    </lineage>
</organism>
<proteinExistence type="inferred from homology"/>
<comment type="similarity">
    <text evidence="3">Belongs to the lysine N(6)-hydroxylase/L-ornithine N(5)-oxygenase family.</text>
</comment>
<evidence type="ECO:0000313" key="8">
    <source>
        <dbReference type="EMBL" id="AXA42009.1"/>
    </source>
</evidence>
<evidence type="ECO:0000256" key="4">
    <source>
        <dbReference type="ARBA" id="ARBA00022630"/>
    </source>
</evidence>
<evidence type="ECO:0000256" key="2">
    <source>
        <dbReference type="ARBA" id="ARBA00004924"/>
    </source>
</evidence>
<evidence type="ECO:0000256" key="3">
    <source>
        <dbReference type="ARBA" id="ARBA00007588"/>
    </source>
</evidence>
<comment type="cofactor">
    <cofactor evidence="1">
        <name>FAD</name>
        <dbReference type="ChEBI" id="CHEBI:57692"/>
    </cofactor>
</comment>
<evidence type="ECO:0000256" key="1">
    <source>
        <dbReference type="ARBA" id="ARBA00001974"/>
    </source>
</evidence>
<name>A0A2Z4YLS9_RHILE</name>
<keyword evidence="5" id="KW-0274">FAD</keyword>
<evidence type="ECO:0000256" key="7">
    <source>
        <dbReference type="ARBA" id="ARBA00023002"/>
    </source>
</evidence>
<evidence type="ECO:0000313" key="9">
    <source>
        <dbReference type="Proteomes" id="UP000251166"/>
    </source>
</evidence>
<dbReference type="GO" id="GO:0050660">
    <property type="term" value="F:flavin adenine dinucleotide binding"/>
    <property type="evidence" value="ECO:0007669"/>
    <property type="project" value="TreeGrafter"/>
</dbReference>
<dbReference type="InterPro" id="IPR036188">
    <property type="entry name" value="FAD/NAD-bd_sf"/>
</dbReference>
<gene>
    <name evidence="8" type="ORF">DLJ82_4446</name>
</gene>
<dbReference type="GO" id="GO:0004497">
    <property type="term" value="F:monooxygenase activity"/>
    <property type="evidence" value="ECO:0007669"/>
    <property type="project" value="TreeGrafter"/>
</dbReference>
<dbReference type="Pfam" id="PF13434">
    <property type="entry name" value="Lys_Orn_oxgnase"/>
    <property type="match status" value="1"/>
</dbReference>
<keyword evidence="7" id="KW-0560">Oxidoreductase</keyword>
<comment type="pathway">
    <text evidence="2">Siderophore biosynthesis.</text>
</comment>